<sequence>MLIVISGPPGSGKTTLAHRIAAAIGCPAICRDEIKEGMAHATPGFVPGPSDPLTMRTLATFFDVVGLLIGRGCTVVAEAAFQDRVWGPGLSPFLGLADVRIVHCTVPAEVAHARIAARATDNPLRKAHEDGHRSADAWRRGHDAFEPVTLDVPSLTVDTTDGYRPGLPEIAGFLQR</sequence>
<dbReference type="Gene3D" id="3.40.50.300">
    <property type="entry name" value="P-loop containing nucleotide triphosphate hydrolases"/>
    <property type="match status" value="1"/>
</dbReference>
<dbReference type="Pfam" id="PF13671">
    <property type="entry name" value="AAA_33"/>
    <property type="match status" value="1"/>
</dbReference>
<dbReference type="InterPro" id="IPR027417">
    <property type="entry name" value="P-loop_NTPase"/>
</dbReference>
<evidence type="ECO:0008006" key="3">
    <source>
        <dbReference type="Google" id="ProtNLM"/>
    </source>
</evidence>
<keyword evidence="2" id="KW-1185">Reference proteome</keyword>
<dbReference type="SUPFAM" id="SSF52540">
    <property type="entry name" value="P-loop containing nucleoside triphosphate hydrolases"/>
    <property type="match status" value="1"/>
</dbReference>
<proteinExistence type="predicted"/>
<reference evidence="2" key="1">
    <citation type="journal article" date="2019" name="Int. J. Syst. Evol. Microbiol.">
        <title>The Global Catalogue of Microorganisms (GCM) 10K type strain sequencing project: providing services to taxonomists for standard genome sequencing and annotation.</title>
        <authorList>
            <consortium name="The Broad Institute Genomics Platform"/>
            <consortium name="The Broad Institute Genome Sequencing Center for Infectious Disease"/>
            <person name="Wu L."/>
            <person name="Ma J."/>
        </authorList>
    </citation>
    <scope>NUCLEOTIDE SEQUENCE [LARGE SCALE GENOMIC DNA]</scope>
    <source>
        <strain evidence="2">JCM 14969</strain>
    </source>
</reference>
<comment type="caution">
    <text evidence="1">The sequence shown here is derived from an EMBL/GenBank/DDBJ whole genome shotgun (WGS) entry which is preliminary data.</text>
</comment>
<evidence type="ECO:0000313" key="2">
    <source>
        <dbReference type="Proteomes" id="UP001500393"/>
    </source>
</evidence>
<gene>
    <name evidence="1" type="ORF">GCM10009789_71620</name>
</gene>
<name>A0ABP4QCE3_9ACTN</name>
<protein>
    <recommendedName>
        <fullName evidence="3">Kinase</fullName>
    </recommendedName>
</protein>
<accession>A0ABP4QCE3</accession>
<dbReference type="Proteomes" id="UP001500393">
    <property type="component" value="Unassembled WGS sequence"/>
</dbReference>
<organism evidence="1 2">
    <name type="scientific">Kribbella sancticallisti</name>
    <dbReference type="NCBI Taxonomy" id="460087"/>
    <lineage>
        <taxon>Bacteria</taxon>
        <taxon>Bacillati</taxon>
        <taxon>Actinomycetota</taxon>
        <taxon>Actinomycetes</taxon>
        <taxon>Propionibacteriales</taxon>
        <taxon>Kribbellaceae</taxon>
        <taxon>Kribbella</taxon>
    </lineage>
</organism>
<evidence type="ECO:0000313" key="1">
    <source>
        <dbReference type="EMBL" id="GAA1606975.1"/>
    </source>
</evidence>
<dbReference type="EMBL" id="BAAAOS010000056">
    <property type="protein sequence ID" value="GAA1606975.1"/>
    <property type="molecule type" value="Genomic_DNA"/>
</dbReference>